<evidence type="ECO:0000259" key="2">
    <source>
        <dbReference type="SMART" id="SM00226"/>
    </source>
</evidence>
<dbReference type="SMART" id="SM00226">
    <property type="entry name" value="LMWPc"/>
    <property type="match status" value="1"/>
</dbReference>
<dbReference type="OrthoDB" id="9799096at2"/>
<dbReference type="HOGENOM" id="CLU_071415_3_2_10"/>
<dbReference type="Proteomes" id="UP000017831">
    <property type="component" value="Unassembled WGS sequence"/>
</dbReference>
<dbReference type="SUPFAM" id="SSF52788">
    <property type="entry name" value="Phosphotyrosine protein phosphatases I"/>
    <property type="match status" value="1"/>
</dbReference>
<keyword evidence="4" id="KW-1185">Reference proteome</keyword>
<dbReference type="eggNOG" id="COG0394">
    <property type="taxonomic scope" value="Bacteria"/>
</dbReference>
<gene>
    <name evidence="3" type="ORF">HMPREF1534_01740</name>
</gene>
<dbReference type="PANTHER" id="PTHR43428:SF1">
    <property type="entry name" value="ARSENATE REDUCTASE"/>
    <property type="match status" value="1"/>
</dbReference>
<dbReference type="Pfam" id="PF01451">
    <property type="entry name" value="LMWPc"/>
    <property type="match status" value="1"/>
</dbReference>
<dbReference type="PANTHER" id="PTHR43428">
    <property type="entry name" value="ARSENATE REDUCTASE"/>
    <property type="match status" value="1"/>
</dbReference>
<dbReference type="InterPro" id="IPR036196">
    <property type="entry name" value="Ptyr_pPase_sf"/>
</dbReference>
<comment type="caution">
    <text evidence="3">The sequence shown here is derived from an EMBL/GenBank/DDBJ whole genome shotgun (WGS) entry which is preliminary data.</text>
</comment>
<evidence type="ECO:0000313" key="4">
    <source>
        <dbReference type="Proteomes" id="UP000017831"/>
    </source>
</evidence>
<dbReference type="Gene3D" id="3.40.50.2300">
    <property type="match status" value="1"/>
</dbReference>
<dbReference type="AlphaFoldDB" id="U6RFW4"/>
<proteinExistence type="predicted"/>
<reference evidence="3 4" key="1">
    <citation type="submission" date="2013-04" db="EMBL/GenBank/DDBJ databases">
        <title>The Genome Sequence of Bacteroides massiliensis DSM 17679.</title>
        <authorList>
            <consortium name="The Broad Institute Genomics Platform"/>
            <person name="Earl A."/>
            <person name="Ward D."/>
            <person name="Feldgarden M."/>
            <person name="Gevers D."/>
            <person name="Martens E."/>
            <person name="Fenner L."/>
            <person name="Roux V."/>
            <person name="Mallet M.N."/>
            <person name="Raoult D."/>
            <person name="Walker B."/>
            <person name="Young S."/>
            <person name="Zeng Q."/>
            <person name="Gargeya S."/>
            <person name="Fitzgerald M."/>
            <person name="Haas B."/>
            <person name="Abouelleil A."/>
            <person name="Allen A.W."/>
            <person name="Alvarado L."/>
            <person name="Arachchi H.M."/>
            <person name="Berlin A.M."/>
            <person name="Chapman S.B."/>
            <person name="Gainer-Dewar J."/>
            <person name="Goldberg J."/>
            <person name="Griggs A."/>
            <person name="Gujja S."/>
            <person name="Hansen M."/>
            <person name="Howarth C."/>
            <person name="Imamovic A."/>
            <person name="Ireland A."/>
            <person name="Larimer J."/>
            <person name="McCowan C."/>
            <person name="Murphy C."/>
            <person name="Pearson M."/>
            <person name="Poon T.W."/>
            <person name="Priest M."/>
            <person name="Roberts A."/>
            <person name="Saif S."/>
            <person name="Shea T."/>
            <person name="Sisk P."/>
            <person name="Sykes S."/>
            <person name="Wortman J."/>
            <person name="Nusbaum C."/>
            <person name="Birren B."/>
        </authorList>
    </citation>
    <scope>NUCLEOTIDE SEQUENCE [LARGE SCALE GENOMIC DNA]</scope>
    <source>
        <strain evidence="4">B84634 / Timone 84634 / DSM 17679 / JCM 13223</strain>
    </source>
</reference>
<dbReference type="EMBL" id="AQHY01000022">
    <property type="protein sequence ID" value="EOA54927.1"/>
    <property type="molecule type" value="Genomic_DNA"/>
</dbReference>
<protein>
    <recommendedName>
        <fullName evidence="2">Phosphotyrosine protein phosphatase I domain-containing protein</fullName>
    </recommendedName>
</protein>
<dbReference type="STRING" id="1121098.HMPREF1534_01740"/>
<dbReference type="GO" id="GO:0046685">
    <property type="term" value="P:response to arsenic-containing substance"/>
    <property type="evidence" value="ECO:0007669"/>
    <property type="project" value="UniProtKB-KW"/>
</dbReference>
<accession>U6RFW4</accession>
<keyword evidence="1" id="KW-0059">Arsenical resistance</keyword>
<name>U6RFW4_9BACT</name>
<dbReference type="PATRIC" id="fig|1121098.3.peg.1765"/>
<evidence type="ECO:0000313" key="3">
    <source>
        <dbReference type="EMBL" id="EOA54927.1"/>
    </source>
</evidence>
<organism evidence="3 4">
    <name type="scientific">Phocaeicola massiliensis B84634 = Timone 84634 = DSM 17679 = JCM 13223</name>
    <dbReference type="NCBI Taxonomy" id="1121098"/>
    <lineage>
        <taxon>Bacteria</taxon>
        <taxon>Pseudomonadati</taxon>
        <taxon>Bacteroidota</taxon>
        <taxon>Bacteroidia</taxon>
        <taxon>Bacteroidales</taxon>
        <taxon>Bacteroidaceae</taxon>
        <taxon>Phocaeicola</taxon>
    </lineage>
</organism>
<dbReference type="InterPro" id="IPR023485">
    <property type="entry name" value="Ptyr_pPase"/>
</dbReference>
<evidence type="ECO:0000256" key="1">
    <source>
        <dbReference type="ARBA" id="ARBA00022849"/>
    </source>
</evidence>
<feature type="domain" description="Phosphotyrosine protein phosphatase I" evidence="2">
    <location>
        <begin position="2"/>
        <end position="137"/>
    </location>
</feature>
<sequence length="158" mass="18626">MMNILIVSNNDACRSRMAMEILTSFGRGMKVFTAGVLPGNGIPDTVFSVMEQNGYHLSHKKPVDVELYCHQPWDYVVTLCREAEESRKDFDNVVRNWKHFLYNDPFQAYYNDEDLVEQQVAEVYDLMHRQLYEFYRDELSEQLLPRCRCGANTYCRCE</sequence>